<dbReference type="Proteomes" id="UP001597414">
    <property type="component" value="Unassembled WGS sequence"/>
</dbReference>
<feature type="chain" id="PRO_5046794086" description="Lipoprotein" evidence="2">
    <location>
        <begin position="25"/>
        <end position="260"/>
    </location>
</feature>
<feature type="signal peptide" evidence="2">
    <location>
        <begin position="1"/>
        <end position="24"/>
    </location>
</feature>
<sequence length="260" mass="28511">MFKKRFAIYSLLIFILLGSCISDTDEDSINQGSENDKVVFLVIDEDSIDNVNEPNNFSETDVNDQLATIGLREQLKYFRENVGKTIELYTGQVGDEAWFAIKTIPNTWRNAGPTNNGAQNYLAPGPGLGSPNVDDDREVLLDEIPEVTPLRATGLKMLEGYTILAVVYDSDISINYSPLEANLMGDNLGMVAFQVVSVTERTDGSTSSLPKVSVKILNVIDARQLELMLFSNAPVPRSSSEPFDIKPPSSSEQPALITAN</sequence>
<dbReference type="EMBL" id="JBHUIV010000020">
    <property type="protein sequence ID" value="MFD2202915.1"/>
    <property type="molecule type" value="Genomic_DNA"/>
</dbReference>
<evidence type="ECO:0000313" key="3">
    <source>
        <dbReference type="EMBL" id="MFD2202915.1"/>
    </source>
</evidence>
<evidence type="ECO:0008006" key="5">
    <source>
        <dbReference type="Google" id="ProtNLM"/>
    </source>
</evidence>
<feature type="compositionally biased region" description="Polar residues" evidence="1">
    <location>
        <begin position="248"/>
        <end position="260"/>
    </location>
</feature>
<protein>
    <recommendedName>
        <fullName evidence="5">Lipoprotein</fullName>
    </recommendedName>
</protein>
<dbReference type="RefSeq" id="WP_380804551.1">
    <property type="nucleotide sequence ID" value="NZ_JBHUIV010000020.1"/>
</dbReference>
<accession>A0ABW5BDF6</accession>
<organism evidence="3 4">
    <name type="scientific">Shivajiella indica</name>
    <dbReference type="NCBI Taxonomy" id="872115"/>
    <lineage>
        <taxon>Bacteria</taxon>
        <taxon>Pseudomonadati</taxon>
        <taxon>Bacteroidota</taxon>
        <taxon>Cytophagia</taxon>
        <taxon>Cytophagales</taxon>
        <taxon>Cyclobacteriaceae</taxon>
        <taxon>Shivajiella</taxon>
    </lineage>
</organism>
<proteinExistence type="predicted"/>
<gene>
    <name evidence="3" type="ORF">ACFSKV_15160</name>
</gene>
<reference evidence="4" key="1">
    <citation type="journal article" date="2019" name="Int. J. Syst. Evol. Microbiol.">
        <title>The Global Catalogue of Microorganisms (GCM) 10K type strain sequencing project: providing services to taxonomists for standard genome sequencing and annotation.</title>
        <authorList>
            <consortium name="The Broad Institute Genomics Platform"/>
            <consortium name="The Broad Institute Genome Sequencing Center for Infectious Disease"/>
            <person name="Wu L."/>
            <person name="Ma J."/>
        </authorList>
    </citation>
    <scope>NUCLEOTIDE SEQUENCE [LARGE SCALE GENOMIC DNA]</scope>
    <source>
        <strain evidence="4">KCTC 19812</strain>
    </source>
</reference>
<name>A0ABW5BDF6_9BACT</name>
<keyword evidence="4" id="KW-1185">Reference proteome</keyword>
<dbReference type="PROSITE" id="PS51257">
    <property type="entry name" value="PROKAR_LIPOPROTEIN"/>
    <property type="match status" value="1"/>
</dbReference>
<comment type="caution">
    <text evidence="3">The sequence shown here is derived from an EMBL/GenBank/DDBJ whole genome shotgun (WGS) entry which is preliminary data.</text>
</comment>
<evidence type="ECO:0000256" key="1">
    <source>
        <dbReference type="SAM" id="MobiDB-lite"/>
    </source>
</evidence>
<keyword evidence="2" id="KW-0732">Signal</keyword>
<evidence type="ECO:0000313" key="4">
    <source>
        <dbReference type="Proteomes" id="UP001597414"/>
    </source>
</evidence>
<evidence type="ECO:0000256" key="2">
    <source>
        <dbReference type="SAM" id="SignalP"/>
    </source>
</evidence>
<feature type="region of interest" description="Disordered" evidence="1">
    <location>
        <begin position="236"/>
        <end position="260"/>
    </location>
</feature>